<accession>A0A2H4SGN2</accession>
<dbReference type="OrthoDB" id="4309089at2759"/>
<reference evidence="3 4" key="1">
    <citation type="journal article" date="2017" name="BMC Genomics">
        <title>Chromosome level assembly and secondary metabolite potential of the parasitic fungus Cordyceps militaris.</title>
        <authorList>
            <person name="Kramer G.J."/>
            <person name="Nodwell J.R."/>
        </authorList>
    </citation>
    <scope>NUCLEOTIDE SEQUENCE [LARGE SCALE GENOMIC DNA]</scope>
    <source>
        <strain evidence="3 4">ATCC 34164</strain>
    </source>
</reference>
<feature type="transmembrane region" description="Helical" evidence="2">
    <location>
        <begin position="90"/>
        <end position="108"/>
    </location>
</feature>
<keyword evidence="2" id="KW-0812">Transmembrane</keyword>
<feature type="transmembrane region" description="Helical" evidence="2">
    <location>
        <begin position="195"/>
        <end position="213"/>
    </location>
</feature>
<dbReference type="VEuPathDB" id="FungiDB:CCM_00828"/>
<keyword evidence="2" id="KW-1133">Transmembrane helix</keyword>
<feature type="transmembrane region" description="Helical" evidence="2">
    <location>
        <begin position="17"/>
        <end position="35"/>
    </location>
</feature>
<feature type="region of interest" description="Disordered" evidence="1">
    <location>
        <begin position="282"/>
        <end position="310"/>
    </location>
</feature>
<sequence length="310" mass="33392">MAEAQPSHGVSPYKVDWPFNGWLVVILLFAYGGLVVSRQLLLFVVLLASAVILLSDSTSTWGETLTLLAALPLALGGVLAFLCAPTSFRARHFGTLTVLVNLAAYAYVGRGVLVPAEGTFRGWCGRLAAFWLCASLVQQGCYRGWRTLGSPHDRVLVFTAASRTWIAAHAVYRYILRTMPATHGPGHRLRLLDALSLALALLLARAAGVPFAHCFVMADVLVVAAAAAWSAVADAFGLLPPVGESVGFDIERDLFLAGLQLSVALVAAAGMFEAWVDKSVEDEKREKARNPQPPQPRKPAVTTSYEMYEV</sequence>
<evidence type="ECO:0000256" key="1">
    <source>
        <dbReference type="SAM" id="MobiDB-lite"/>
    </source>
</evidence>
<feature type="compositionally biased region" description="Polar residues" evidence="1">
    <location>
        <begin position="301"/>
        <end position="310"/>
    </location>
</feature>
<name>A0A2H4SGN2_CORMI</name>
<proteinExistence type="predicted"/>
<evidence type="ECO:0000256" key="2">
    <source>
        <dbReference type="SAM" id="Phobius"/>
    </source>
</evidence>
<dbReference type="VEuPathDB" id="FungiDB:A9K55_008640"/>
<dbReference type="AlphaFoldDB" id="A0A2H4SGN2"/>
<keyword evidence="2" id="KW-0472">Membrane</keyword>
<evidence type="ECO:0000313" key="3">
    <source>
        <dbReference type="EMBL" id="ATY62258.1"/>
    </source>
</evidence>
<organism evidence="3 4">
    <name type="scientific">Cordyceps militaris</name>
    <name type="common">Caterpillar fungus</name>
    <name type="synonym">Clavaria militaris</name>
    <dbReference type="NCBI Taxonomy" id="73501"/>
    <lineage>
        <taxon>Eukaryota</taxon>
        <taxon>Fungi</taxon>
        <taxon>Dikarya</taxon>
        <taxon>Ascomycota</taxon>
        <taxon>Pezizomycotina</taxon>
        <taxon>Sordariomycetes</taxon>
        <taxon>Hypocreomycetidae</taxon>
        <taxon>Hypocreales</taxon>
        <taxon>Cordycipitaceae</taxon>
        <taxon>Cordyceps</taxon>
    </lineage>
</organism>
<gene>
    <name evidence="3" type="ORF">A9K55_008640</name>
</gene>
<dbReference type="Proteomes" id="UP000323067">
    <property type="component" value="Chromosome vii"/>
</dbReference>
<feature type="transmembrane region" description="Helical" evidence="2">
    <location>
        <begin position="220"/>
        <end position="242"/>
    </location>
</feature>
<dbReference type="EMBL" id="CP023324">
    <property type="protein sequence ID" value="ATY62258.1"/>
    <property type="molecule type" value="Genomic_DNA"/>
</dbReference>
<feature type="transmembrane region" description="Helical" evidence="2">
    <location>
        <begin position="64"/>
        <end position="83"/>
    </location>
</feature>
<evidence type="ECO:0000313" key="4">
    <source>
        <dbReference type="Proteomes" id="UP000323067"/>
    </source>
</evidence>
<feature type="transmembrane region" description="Helical" evidence="2">
    <location>
        <begin position="254"/>
        <end position="276"/>
    </location>
</feature>
<protein>
    <submittedName>
        <fullName evidence="3">Uncharacterized protein</fullName>
    </submittedName>
</protein>
<feature type="transmembrane region" description="Helical" evidence="2">
    <location>
        <begin position="40"/>
        <end position="58"/>
    </location>
</feature>